<keyword evidence="3 10" id="KW-0812">Transmembrane</keyword>
<reference evidence="13" key="1">
    <citation type="submission" date="2021-03" db="EMBL/GenBank/DDBJ databases">
        <title>Comparative genomics and phylogenomic investigation of the class Geoglossomycetes provide insights into ecological specialization and systematics.</title>
        <authorList>
            <person name="Melie T."/>
            <person name="Pirro S."/>
            <person name="Miller A.N."/>
            <person name="Quandt A."/>
        </authorList>
    </citation>
    <scope>NUCLEOTIDE SEQUENCE</scope>
    <source>
        <strain evidence="13">CAQ_001_2017</strain>
    </source>
</reference>
<feature type="compositionally biased region" description="Acidic residues" evidence="9">
    <location>
        <begin position="166"/>
        <end position="185"/>
    </location>
</feature>
<evidence type="ECO:0000256" key="5">
    <source>
        <dbReference type="ARBA" id="ARBA00022840"/>
    </source>
</evidence>
<feature type="transmembrane region" description="Helical" evidence="10">
    <location>
        <begin position="62"/>
        <end position="81"/>
    </location>
</feature>
<dbReference type="FunFam" id="3.40.50.300:FF:000287">
    <property type="entry name" value="Multidrug ABC transporter ATP-binding protein"/>
    <property type="match status" value="1"/>
</dbReference>
<dbReference type="Pfam" id="PF00664">
    <property type="entry name" value="ABC_membrane"/>
    <property type="match status" value="1"/>
</dbReference>
<evidence type="ECO:0000256" key="8">
    <source>
        <dbReference type="ARBA" id="ARBA00024363"/>
    </source>
</evidence>
<dbReference type="InterPro" id="IPR036640">
    <property type="entry name" value="ABC1_TM_sf"/>
</dbReference>
<evidence type="ECO:0000256" key="3">
    <source>
        <dbReference type="ARBA" id="ARBA00022692"/>
    </source>
</evidence>
<keyword evidence="7 10" id="KW-0472">Membrane</keyword>
<keyword evidence="5" id="KW-0067">ATP-binding</keyword>
<comment type="caution">
    <text evidence="13">The sequence shown here is derived from an EMBL/GenBank/DDBJ whole genome shotgun (WGS) entry which is preliminary data.</text>
</comment>
<feature type="region of interest" description="Disordered" evidence="9">
    <location>
        <begin position="147"/>
        <end position="188"/>
    </location>
</feature>
<proteinExistence type="inferred from homology"/>
<dbReference type="GO" id="GO:0005524">
    <property type="term" value="F:ATP binding"/>
    <property type="evidence" value="ECO:0007669"/>
    <property type="project" value="UniProtKB-KW"/>
</dbReference>
<evidence type="ECO:0000256" key="7">
    <source>
        <dbReference type="ARBA" id="ARBA00023136"/>
    </source>
</evidence>
<evidence type="ECO:0000256" key="10">
    <source>
        <dbReference type="SAM" id="Phobius"/>
    </source>
</evidence>
<feature type="region of interest" description="Disordered" evidence="9">
    <location>
        <begin position="788"/>
        <end position="828"/>
    </location>
</feature>
<evidence type="ECO:0000256" key="9">
    <source>
        <dbReference type="SAM" id="MobiDB-lite"/>
    </source>
</evidence>
<sequence>MAFTESPFVAEAVCSLVASLNSNTQSPSQNAIIGSALSSMAWFVLVAGFADASTSTRNLLTGLWVLSIIMECCILGLTMAFDNQSGEIRHTRLALGIVRLCGLLVLICLGFCLLSLRESHVLRTEESQRLLINSGGTSEGLEAQEVSEYGSTGQSYEPESFVDNGVEGDAETHDSDDEDDEDDKDPVDRLPKGNWWSYVKKFSIFVPMLWPRGQKTYQLRILGCFLCLLAVRLLNILQPRQTGIVIDTLTKGANQGFLNGSSWPWIKPIALLALYSWLNSSSGFPFIQAYLWIPVENRNLQRLHMLTYNHIMELSSDFHDSKQSGKLWYSIWNGYSVNSFLELVLFQILPVVFDFVLAAVYIYFALHPYLALIVFGTSISYFWSTTAMTSRLTSLRRQEREVDKSEYEIMTETMSNWRTVSYFNRVPHEESRYSSAAWKAKEASMLLQLWVHIEQAAKATIIELGVLSMLIVAGYRVIHGAPVGDVVVLLQLWNQIAYPLSVIAESFTRIASDLVDAEDLVKVLQKKSNIQDDRDAKPLDLQRGEVEFESVNFSYDGKRDILNDVSFRATPGQTVALVGETGGGKSTILKLLFRFYDVTSGSIKIDGQDIRRVTMKSLRDAIGNVPQDATLFNDTVLNNVKYAKLDATDEEVIEACKAAAIHDKIMSFSKRYQSKVGEGGTKISGGELQRIAIARAILQNPQIVLLDEATSSVDTETEAHIQQSLKRLTSGRTTFVIAHRLSTIVNADLILVVRKAEIVERGTHQELMEMQGQYYSLWTKQTLLGTETRETGSGKGGQAPDHLNDLPGPDTFKPKQFTKGSRSMTWRY</sequence>
<evidence type="ECO:0000256" key="1">
    <source>
        <dbReference type="ARBA" id="ARBA00004141"/>
    </source>
</evidence>
<dbReference type="EMBL" id="JAGHQM010000252">
    <property type="protein sequence ID" value="KAH0563111.1"/>
    <property type="molecule type" value="Genomic_DNA"/>
</dbReference>
<feature type="domain" description="ABC transmembrane type-1" evidence="12">
    <location>
        <begin position="222"/>
        <end position="512"/>
    </location>
</feature>
<evidence type="ECO:0000313" key="13">
    <source>
        <dbReference type="EMBL" id="KAH0563111.1"/>
    </source>
</evidence>
<accession>A0A9P8LF78</accession>
<dbReference type="Proteomes" id="UP000750711">
    <property type="component" value="Unassembled WGS sequence"/>
</dbReference>
<feature type="transmembrane region" description="Helical" evidence="10">
    <location>
        <begin position="340"/>
        <end position="363"/>
    </location>
</feature>
<dbReference type="PANTHER" id="PTHR24221:SF503">
    <property type="entry name" value="MITOCHONDRIAL POTASSIUM CHANNEL ATP-BINDING SUBUNIT"/>
    <property type="match status" value="1"/>
</dbReference>
<dbReference type="InterPro" id="IPR017871">
    <property type="entry name" value="ABC_transporter-like_CS"/>
</dbReference>
<dbReference type="SUPFAM" id="SSF52540">
    <property type="entry name" value="P-loop containing nucleoside triphosphate hydrolases"/>
    <property type="match status" value="1"/>
</dbReference>
<comment type="similarity">
    <text evidence="8">Belongs to the ABC transporter superfamily. ABCB family. Heavy Metal importer (TC 3.A.1.210) subfamily.</text>
</comment>
<feature type="transmembrane region" description="Helical" evidence="10">
    <location>
        <begin position="369"/>
        <end position="390"/>
    </location>
</feature>
<dbReference type="AlphaFoldDB" id="A0A9P8LF78"/>
<gene>
    <name evidence="13" type="ORF">GP486_002329</name>
</gene>
<organism evidence="13 14">
    <name type="scientific">Trichoglossum hirsutum</name>
    <dbReference type="NCBI Taxonomy" id="265104"/>
    <lineage>
        <taxon>Eukaryota</taxon>
        <taxon>Fungi</taxon>
        <taxon>Dikarya</taxon>
        <taxon>Ascomycota</taxon>
        <taxon>Pezizomycotina</taxon>
        <taxon>Geoglossomycetes</taxon>
        <taxon>Geoglossales</taxon>
        <taxon>Geoglossaceae</taxon>
        <taxon>Trichoglossum</taxon>
    </lineage>
</organism>
<feature type="compositionally biased region" description="Polar residues" evidence="9">
    <location>
        <begin position="818"/>
        <end position="828"/>
    </location>
</feature>
<dbReference type="InterPro" id="IPR003439">
    <property type="entry name" value="ABC_transporter-like_ATP-bd"/>
</dbReference>
<dbReference type="PROSITE" id="PS50893">
    <property type="entry name" value="ABC_TRANSPORTER_2"/>
    <property type="match status" value="1"/>
</dbReference>
<dbReference type="InterPro" id="IPR039421">
    <property type="entry name" value="Type_1_exporter"/>
</dbReference>
<feature type="transmembrane region" description="Helical" evidence="10">
    <location>
        <begin position="93"/>
        <end position="116"/>
    </location>
</feature>
<evidence type="ECO:0008006" key="15">
    <source>
        <dbReference type="Google" id="ProtNLM"/>
    </source>
</evidence>
<dbReference type="Gene3D" id="1.20.1560.10">
    <property type="entry name" value="ABC transporter type 1, transmembrane domain"/>
    <property type="match status" value="1"/>
</dbReference>
<keyword evidence="14" id="KW-1185">Reference proteome</keyword>
<keyword evidence="2" id="KW-0813">Transport</keyword>
<dbReference type="Pfam" id="PF00005">
    <property type="entry name" value="ABC_tran"/>
    <property type="match status" value="1"/>
</dbReference>
<dbReference type="PANTHER" id="PTHR24221">
    <property type="entry name" value="ATP-BINDING CASSETTE SUB-FAMILY B"/>
    <property type="match status" value="1"/>
</dbReference>
<evidence type="ECO:0000313" key="14">
    <source>
        <dbReference type="Proteomes" id="UP000750711"/>
    </source>
</evidence>
<dbReference type="InterPro" id="IPR011527">
    <property type="entry name" value="ABC1_TM_dom"/>
</dbReference>
<name>A0A9P8LF78_9PEZI</name>
<dbReference type="InterPro" id="IPR027417">
    <property type="entry name" value="P-loop_NTPase"/>
</dbReference>
<dbReference type="SMART" id="SM00382">
    <property type="entry name" value="AAA"/>
    <property type="match status" value="1"/>
</dbReference>
<dbReference type="GO" id="GO:0016020">
    <property type="term" value="C:membrane"/>
    <property type="evidence" value="ECO:0007669"/>
    <property type="project" value="UniProtKB-SubCell"/>
</dbReference>
<evidence type="ECO:0000256" key="4">
    <source>
        <dbReference type="ARBA" id="ARBA00022741"/>
    </source>
</evidence>
<dbReference type="CDD" id="cd18583">
    <property type="entry name" value="ABC_6TM_HMT1"/>
    <property type="match status" value="1"/>
</dbReference>
<dbReference type="PROSITE" id="PS00211">
    <property type="entry name" value="ABC_TRANSPORTER_1"/>
    <property type="match status" value="1"/>
</dbReference>
<dbReference type="GO" id="GO:0140359">
    <property type="term" value="F:ABC-type transporter activity"/>
    <property type="evidence" value="ECO:0007669"/>
    <property type="project" value="InterPro"/>
</dbReference>
<dbReference type="PROSITE" id="PS50929">
    <property type="entry name" value="ABC_TM1F"/>
    <property type="match status" value="1"/>
</dbReference>
<protein>
    <recommendedName>
        <fullName evidence="15">Heavy metal tolerance protein</fullName>
    </recommendedName>
</protein>
<keyword evidence="4" id="KW-0547">Nucleotide-binding</keyword>
<comment type="subcellular location">
    <subcellularLocation>
        <location evidence="1">Membrane</location>
        <topology evidence="1">Multi-pass membrane protein</topology>
    </subcellularLocation>
</comment>
<dbReference type="SUPFAM" id="SSF90123">
    <property type="entry name" value="ABC transporter transmembrane region"/>
    <property type="match status" value="1"/>
</dbReference>
<evidence type="ECO:0000259" key="12">
    <source>
        <dbReference type="PROSITE" id="PS50929"/>
    </source>
</evidence>
<dbReference type="GO" id="GO:0016887">
    <property type="term" value="F:ATP hydrolysis activity"/>
    <property type="evidence" value="ECO:0007669"/>
    <property type="project" value="InterPro"/>
</dbReference>
<evidence type="ECO:0000256" key="6">
    <source>
        <dbReference type="ARBA" id="ARBA00022989"/>
    </source>
</evidence>
<feature type="transmembrane region" description="Helical" evidence="10">
    <location>
        <begin position="269"/>
        <end position="293"/>
    </location>
</feature>
<keyword evidence="6 10" id="KW-1133">Transmembrane helix</keyword>
<feature type="transmembrane region" description="Helical" evidence="10">
    <location>
        <begin position="31"/>
        <end position="50"/>
    </location>
</feature>
<dbReference type="InterPro" id="IPR003593">
    <property type="entry name" value="AAA+_ATPase"/>
</dbReference>
<evidence type="ECO:0000256" key="2">
    <source>
        <dbReference type="ARBA" id="ARBA00022448"/>
    </source>
</evidence>
<evidence type="ECO:0000259" key="11">
    <source>
        <dbReference type="PROSITE" id="PS50893"/>
    </source>
</evidence>
<feature type="domain" description="ABC transporter" evidence="11">
    <location>
        <begin position="546"/>
        <end position="780"/>
    </location>
</feature>
<dbReference type="Gene3D" id="3.40.50.300">
    <property type="entry name" value="P-loop containing nucleotide triphosphate hydrolases"/>
    <property type="match status" value="1"/>
</dbReference>